<keyword evidence="1" id="KW-0812">Transmembrane</keyword>
<keyword evidence="4" id="KW-1185">Reference proteome</keyword>
<keyword evidence="1" id="KW-1133">Transmembrane helix</keyword>
<name>A0A158H9M6_CABCO</name>
<evidence type="ECO:0000313" key="3">
    <source>
        <dbReference type="EMBL" id="SAL40689.1"/>
    </source>
</evidence>
<sequence length="167" mass="17869">MKAAARRRTRSRDFAKRYLRDASGIASIEFALVAFISVALIAGTLELAIDMIVDATVQAAAQEASRVGITTTTPATGTRQDAAQKVIDTILGGWKQLGATVEITALNYGTYGNLSNSAYKPTSDMGGLGDVIAYNIKLTMPGVTGIPKMFGIDTLTFERNYIVQNEK</sequence>
<dbReference type="InterPro" id="IPR012495">
    <property type="entry name" value="TadE-like_dom"/>
</dbReference>
<proteinExistence type="predicted"/>
<evidence type="ECO:0000313" key="4">
    <source>
        <dbReference type="Proteomes" id="UP000054740"/>
    </source>
</evidence>
<feature type="transmembrane region" description="Helical" evidence="1">
    <location>
        <begin position="21"/>
        <end position="42"/>
    </location>
</feature>
<evidence type="ECO:0000256" key="1">
    <source>
        <dbReference type="SAM" id="Phobius"/>
    </source>
</evidence>
<protein>
    <submittedName>
        <fullName evidence="3">TadE-like protein</fullName>
    </submittedName>
</protein>
<evidence type="ECO:0000259" key="2">
    <source>
        <dbReference type="Pfam" id="PF07811"/>
    </source>
</evidence>
<dbReference type="EMBL" id="FCNY02000007">
    <property type="protein sequence ID" value="SAL40689.1"/>
    <property type="molecule type" value="Genomic_DNA"/>
</dbReference>
<accession>A0A158H9M6</accession>
<dbReference type="Pfam" id="PF07811">
    <property type="entry name" value="TadE"/>
    <property type="match status" value="1"/>
</dbReference>
<organism evidence="3 4">
    <name type="scientific">Caballeronia cordobensis</name>
    <name type="common">Burkholderia cordobensis</name>
    <dbReference type="NCBI Taxonomy" id="1353886"/>
    <lineage>
        <taxon>Bacteria</taxon>
        <taxon>Pseudomonadati</taxon>
        <taxon>Pseudomonadota</taxon>
        <taxon>Betaproteobacteria</taxon>
        <taxon>Burkholderiales</taxon>
        <taxon>Burkholderiaceae</taxon>
        <taxon>Caballeronia</taxon>
    </lineage>
</organism>
<feature type="domain" description="TadE-like" evidence="2">
    <location>
        <begin position="24"/>
        <end position="66"/>
    </location>
</feature>
<dbReference type="AlphaFoldDB" id="A0A158H9M6"/>
<keyword evidence="1" id="KW-0472">Membrane</keyword>
<dbReference type="Proteomes" id="UP000054740">
    <property type="component" value="Unassembled WGS sequence"/>
</dbReference>
<gene>
    <name evidence="3" type="ORF">AWB70_03056</name>
</gene>
<reference evidence="4" key="1">
    <citation type="submission" date="2016-01" db="EMBL/GenBank/DDBJ databases">
        <authorList>
            <person name="Peeters C."/>
        </authorList>
    </citation>
    <scope>NUCLEOTIDE SEQUENCE [LARGE SCALE GENOMIC DNA]</scope>
</reference>
<dbReference type="RefSeq" id="WP_053569067.1">
    <property type="nucleotide sequence ID" value="NZ_FCNY02000007.1"/>
</dbReference>